<dbReference type="InterPro" id="IPR001851">
    <property type="entry name" value="ABC_transp_permease"/>
</dbReference>
<dbReference type="GO" id="GO:0006865">
    <property type="term" value="P:amino acid transport"/>
    <property type="evidence" value="ECO:0007669"/>
    <property type="project" value="UniProtKB-KW"/>
</dbReference>
<evidence type="ECO:0000256" key="9">
    <source>
        <dbReference type="SAM" id="Phobius"/>
    </source>
</evidence>
<comment type="similarity">
    <text evidence="8">Belongs to the binding-protein-dependent transport system permease family. LivHM subfamily.</text>
</comment>
<keyword evidence="3" id="KW-1003">Cell membrane</keyword>
<evidence type="ECO:0000256" key="7">
    <source>
        <dbReference type="ARBA" id="ARBA00023136"/>
    </source>
</evidence>
<dbReference type="Pfam" id="PF02653">
    <property type="entry name" value="BPD_transp_2"/>
    <property type="match status" value="1"/>
</dbReference>
<dbReference type="GO" id="GO:0022857">
    <property type="term" value="F:transmembrane transporter activity"/>
    <property type="evidence" value="ECO:0007669"/>
    <property type="project" value="InterPro"/>
</dbReference>
<evidence type="ECO:0000313" key="11">
    <source>
        <dbReference type="Proteomes" id="UP000198589"/>
    </source>
</evidence>
<evidence type="ECO:0000256" key="3">
    <source>
        <dbReference type="ARBA" id="ARBA00022475"/>
    </source>
</evidence>
<organism evidence="10 11">
    <name type="scientific">Blastococcus tunisiensis</name>
    <dbReference type="NCBI Taxonomy" id="1798228"/>
    <lineage>
        <taxon>Bacteria</taxon>
        <taxon>Bacillati</taxon>
        <taxon>Actinomycetota</taxon>
        <taxon>Actinomycetes</taxon>
        <taxon>Geodermatophilales</taxon>
        <taxon>Geodermatophilaceae</taxon>
        <taxon>Blastococcus</taxon>
    </lineage>
</organism>
<dbReference type="InterPro" id="IPR052157">
    <property type="entry name" value="BCAA_transport_permease"/>
</dbReference>
<keyword evidence="4 9" id="KW-0812">Transmembrane</keyword>
<keyword evidence="7 9" id="KW-0472">Membrane</keyword>
<dbReference type="EMBL" id="FOND01000003">
    <property type="protein sequence ID" value="SFE33015.1"/>
    <property type="molecule type" value="Genomic_DNA"/>
</dbReference>
<accession>A0A1I1ZMY0</accession>
<keyword evidence="5" id="KW-0029">Amino-acid transport</keyword>
<proteinExistence type="inferred from homology"/>
<keyword evidence="2" id="KW-0813">Transport</keyword>
<comment type="subcellular location">
    <subcellularLocation>
        <location evidence="1">Cell membrane</location>
        <topology evidence="1">Multi-pass membrane protein</topology>
    </subcellularLocation>
</comment>
<evidence type="ECO:0000256" key="1">
    <source>
        <dbReference type="ARBA" id="ARBA00004651"/>
    </source>
</evidence>
<evidence type="ECO:0000256" key="2">
    <source>
        <dbReference type="ARBA" id="ARBA00022448"/>
    </source>
</evidence>
<evidence type="ECO:0000256" key="6">
    <source>
        <dbReference type="ARBA" id="ARBA00022989"/>
    </source>
</evidence>
<evidence type="ECO:0000313" key="10">
    <source>
        <dbReference type="EMBL" id="SFE33015.1"/>
    </source>
</evidence>
<feature type="transmembrane region" description="Helical" evidence="9">
    <location>
        <begin position="90"/>
        <end position="113"/>
    </location>
</feature>
<keyword evidence="11" id="KW-1185">Reference proteome</keyword>
<dbReference type="CDD" id="cd06582">
    <property type="entry name" value="TM_PBP1_LivH_like"/>
    <property type="match status" value="1"/>
</dbReference>
<dbReference type="Proteomes" id="UP000198589">
    <property type="component" value="Unassembled WGS sequence"/>
</dbReference>
<keyword evidence="6 9" id="KW-1133">Transmembrane helix</keyword>
<dbReference type="OrthoDB" id="9807115at2"/>
<protein>
    <submittedName>
        <fullName evidence="10">Branched-chain amino acid transport system permease protein</fullName>
    </submittedName>
</protein>
<evidence type="ECO:0000256" key="5">
    <source>
        <dbReference type="ARBA" id="ARBA00022970"/>
    </source>
</evidence>
<feature type="transmembrane region" description="Helical" evidence="9">
    <location>
        <begin position="58"/>
        <end position="78"/>
    </location>
</feature>
<dbReference type="AlphaFoldDB" id="A0A1I1ZMY0"/>
<dbReference type="PANTHER" id="PTHR11795">
    <property type="entry name" value="BRANCHED-CHAIN AMINO ACID TRANSPORT SYSTEM PERMEASE PROTEIN LIVH"/>
    <property type="match status" value="1"/>
</dbReference>
<gene>
    <name evidence="10" type="ORF">SAMN05216574_103103</name>
</gene>
<name>A0A1I1ZMY0_9ACTN</name>
<evidence type="ECO:0000256" key="4">
    <source>
        <dbReference type="ARBA" id="ARBA00022692"/>
    </source>
</evidence>
<dbReference type="GO" id="GO:0005886">
    <property type="term" value="C:plasma membrane"/>
    <property type="evidence" value="ECO:0007669"/>
    <property type="project" value="UniProtKB-SubCell"/>
</dbReference>
<feature type="transmembrane region" description="Helical" evidence="9">
    <location>
        <begin position="184"/>
        <end position="205"/>
    </location>
</feature>
<dbReference type="PANTHER" id="PTHR11795:SF445">
    <property type="entry name" value="AMINO ACID ABC TRANSPORTER PERMEASE PROTEIN"/>
    <property type="match status" value="1"/>
</dbReference>
<dbReference type="RefSeq" id="WP_092195668.1">
    <property type="nucleotide sequence ID" value="NZ_FOND01000003.1"/>
</dbReference>
<reference evidence="11" key="1">
    <citation type="submission" date="2016-10" db="EMBL/GenBank/DDBJ databases">
        <authorList>
            <person name="Varghese N."/>
            <person name="Submissions S."/>
        </authorList>
    </citation>
    <scope>NUCLEOTIDE SEQUENCE [LARGE SCALE GENOMIC DNA]</scope>
    <source>
        <strain evidence="11">DSM 46838</strain>
    </source>
</reference>
<feature type="transmembrane region" description="Helical" evidence="9">
    <location>
        <begin position="252"/>
        <end position="273"/>
    </location>
</feature>
<feature type="transmembrane region" description="Helical" evidence="9">
    <location>
        <begin position="6"/>
        <end position="29"/>
    </location>
</feature>
<feature type="transmembrane region" description="Helical" evidence="9">
    <location>
        <begin position="133"/>
        <end position="155"/>
    </location>
</feature>
<feature type="transmembrane region" description="Helical" evidence="9">
    <location>
        <begin position="217"/>
        <end position="245"/>
    </location>
</feature>
<sequence length="285" mass="29993">MLALQLLINGIAVGALYALAAVGVALIFWSTRVFHIAHGATYLIAAYTYVALYETSMLLALVASVLAAALFGWGLNKFVYRPIQRSRESFFTLFVASFGTLIVVANVISLWAGSGPKSLPTLLGRVHIGFLQITWVAIIAIVVAVVFLLGLQFFLEKTETGVGLRAMADNVELVELLGLNRRRFAAVAFILGSVLVVPAAILTTYVQGLTPQLGLKIATIALIVSIAGGVGSLAGAVVGAILLGVVENVSTLWVNASWGEAVGFTVLLAILVFRPSGIIPRASAT</sequence>
<evidence type="ECO:0000256" key="8">
    <source>
        <dbReference type="ARBA" id="ARBA00037998"/>
    </source>
</evidence>
<dbReference type="STRING" id="1798228.SAMN05216574_103103"/>